<organism evidence="2 3">
    <name type="scientific">Lasiosphaeria miniovina</name>
    <dbReference type="NCBI Taxonomy" id="1954250"/>
    <lineage>
        <taxon>Eukaryota</taxon>
        <taxon>Fungi</taxon>
        <taxon>Dikarya</taxon>
        <taxon>Ascomycota</taxon>
        <taxon>Pezizomycotina</taxon>
        <taxon>Sordariomycetes</taxon>
        <taxon>Sordariomycetidae</taxon>
        <taxon>Sordariales</taxon>
        <taxon>Lasiosphaeriaceae</taxon>
        <taxon>Lasiosphaeria</taxon>
    </lineage>
</organism>
<name>A0AA40DXC6_9PEZI</name>
<dbReference type="RefSeq" id="XP_060295905.1">
    <property type="nucleotide sequence ID" value="XM_060439834.1"/>
</dbReference>
<dbReference type="Proteomes" id="UP001172101">
    <property type="component" value="Unassembled WGS sequence"/>
</dbReference>
<sequence>MADKRKFAELNRPATLLVTPPETYISLNRDEFKALEARFEAEGDYRWLKYDYFPQLAKFVLRMPGTVHEAVIGAFERLVIRQLHIIEQSNDRVAADFTRDESEAFEQTLKRRRGSDEVLEGRSRQRMVKQKLVRPSQEKLESSDEKRFEAMEEEAEKQLSGQEQDYILELD</sequence>
<proteinExistence type="predicted"/>
<feature type="compositionally biased region" description="Basic and acidic residues" evidence="1">
    <location>
        <begin position="136"/>
        <end position="150"/>
    </location>
</feature>
<keyword evidence="3" id="KW-1185">Reference proteome</keyword>
<reference evidence="2" key="1">
    <citation type="submission" date="2023-06" db="EMBL/GenBank/DDBJ databases">
        <title>Genome-scale phylogeny and comparative genomics of the fungal order Sordariales.</title>
        <authorList>
            <consortium name="Lawrence Berkeley National Laboratory"/>
            <person name="Hensen N."/>
            <person name="Bonometti L."/>
            <person name="Westerberg I."/>
            <person name="Brannstrom I.O."/>
            <person name="Guillou S."/>
            <person name="Cros-Aarteil S."/>
            <person name="Calhoun S."/>
            <person name="Haridas S."/>
            <person name="Kuo A."/>
            <person name="Mondo S."/>
            <person name="Pangilinan J."/>
            <person name="Riley R."/>
            <person name="LaButti K."/>
            <person name="Andreopoulos B."/>
            <person name="Lipzen A."/>
            <person name="Chen C."/>
            <person name="Yanf M."/>
            <person name="Daum C."/>
            <person name="Ng V."/>
            <person name="Clum A."/>
            <person name="Steindorff A."/>
            <person name="Ohm R."/>
            <person name="Martin F."/>
            <person name="Silar P."/>
            <person name="Natvig D."/>
            <person name="Lalanne C."/>
            <person name="Gautier V."/>
            <person name="Ament-velasquez S.L."/>
            <person name="Kruys A."/>
            <person name="Hutchinson M.I."/>
            <person name="Powell A.J."/>
            <person name="Barry K."/>
            <person name="Miller A.N."/>
            <person name="Grigoriev I.V."/>
            <person name="Debuchy R."/>
            <person name="Gladieux P."/>
            <person name="Thoren M.H."/>
            <person name="Johannesson H."/>
        </authorList>
    </citation>
    <scope>NUCLEOTIDE SEQUENCE</scope>
    <source>
        <strain evidence="2">SMH2392-1A</strain>
    </source>
</reference>
<comment type="caution">
    <text evidence="2">The sequence shown here is derived from an EMBL/GenBank/DDBJ whole genome shotgun (WGS) entry which is preliminary data.</text>
</comment>
<feature type="region of interest" description="Disordered" evidence="1">
    <location>
        <begin position="120"/>
        <end position="171"/>
    </location>
</feature>
<protein>
    <submittedName>
        <fullName evidence="2">Uncharacterized protein</fullName>
    </submittedName>
</protein>
<gene>
    <name evidence="2" type="ORF">B0T26DRAFT_675473</name>
</gene>
<evidence type="ECO:0000313" key="3">
    <source>
        <dbReference type="Proteomes" id="UP001172101"/>
    </source>
</evidence>
<evidence type="ECO:0000313" key="2">
    <source>
        <dbReference type="EMBL" id="KAK0717112.1"/>
    </source>
</evidence>
<dbReference type="AlphaFoldDB" id="A0AA40DXC6"/>
<accession>A0AA40DXC6</accession>
<dbReference type="EMBL" id="JAUIRO010000004">
    <property type="protein sequence ID" value="KAK0717112.1"/>
    <property type="molecule type" value="Genomic_DNA"/>
</dbReference>
<dbReference type="GeneID" id="85323104"/>
<evidence type="ECO:0000256" key="1">
    <source>
        <dbReference type="SAM" id="MobiDB-lite"/>
    </source>
</evidence>